<feature type="compositionally biased region" description="Basic and acidic residues" evidence="8">
    <location>
        <begin position="778"/>
        <end position="797"/>
    </location>
</feature>
<dbReference type="PROSITE" id="PS50835">
    <property type="entry name" value="IG_LIKE"/>
    <property type="match status" value="1"/>
</dbReference>
<name>C3XYR2_BRAFL</name>
<reference evidence="11" key="1">
    <citation type="journal article" date="2008" name="Nature">
        <title>The amphioxus genome and the evolution of the chordate karyotype.</title>
        <authorList>
            <consortium name="US DOE Joint Genome Institute (JGI-PGF)"/>
            <person name="Putnam N.H."/>
            <person name="Butts T."/>
            <person name="Ferrier D.E.K."/>
            <person name="Furlong R.F."/>
            <person name="Hellsten U."/>
            <person name="Kawashima T."/>
            <person name="Robinson-Rechavi M."/>
            <person name="Shoguchi E."/>
            <person name="Terry A."/>
            <person name="Yu J.-K."/>
            <person name="Benito-Gutierrez E.L."/>
            <person name="Dubchak I."/>
            <person name="Garcia-Fernandez J."/>
            <person name="Gibson-Brown J.J."/>
            <person name="Grigoriev I.V."/>
            <person name="Horton A.C."/>
            <person name="de Jong P.J."/>
            <person name="Jurka J."/>
            <person name="Kapitonov V.V."/>
            <person name="Kohara Y."/>
            <person name="Kuroki Y."/>
            <person name="Lindquist E."/>
            <person name="Lucas S."/>
            <person name="Osoegawa K."/>
            <person name="Pennacchio L.A."/>
            <person name="Salamov A.A."/>
            <person name="Satou Y."/>
            <person name="Sauka-Spengler T."/>
            <person name="Schmutz J."/>
            <person name="Shin-I T."/>
            <person name="Toyoda A."/>
            <person name="Bronner-Fraser M."/>
            <person name="Fujiyama A."/>
            <person name="Holland L.Z."/>
            <person name="Holland P.W.H."/>
            <person name="Satoh N."/>
            <person name="Rokhsar D.S."/>
        </authorList>
    </citation>
    <scope>NUCLEOTIDE SEQUENCE [LARGE SCALE GENOMIC DNA]</scope>
    <source>
        <strain evidence="11">S238N-H82</strain>
        <tissue evidence="11">Testes</tissue>
    </source>
</reference>
<comment type="subcellular location">
    <subcellularLocation>
        <location evidence="1">Membrane</location>
        <topology evidence="1">Single-pass type I membrane protein</topology>
    </subcellularLocation>
</comment>
<dbReference type="InterPro" id="IPR001611">
    <property type="entry name" value="Leu-rich_rpt"/>
</dbReference>
<evidence type="ECO:0000256" key="9">
    <source>
        <dbReference type="SAM" id="SignalP"/>
    </source>
</evidence>
<feature type="compositionally biased region" description="Polar residues" evidence="8">
    <location>
        <begin position="724"/>
        <end position="733"/>
    </location>
</feature>
<feature type="compositionally biased region" description="Basic and acidic residues" evidence="8">
    <location>
        <begin position="712"/>
        <end position="723"/>
    </location>
</feature>
<evidence type="ECO:0000313" key="11">
    <source>
        <dbReference type="EMBL" id="EEN66947.1"/>
    </source>
</evidence>
<dbReference type="PANTHER" id="PTHR45773:SF5">
    <property type="entry name" value="SLIT AND NTRK-LIKE PROTEIN 5"/>
    <property type="match status" value="1"/>
</dbReference>
<dbReference type="PANTHER" id="PTHR45773">
    <property type="entry name" value="SLIT AND NTRK-LIKE PROTEIN 4-RELATED"/>
    <property type="match status" value="1"/>
</dbReference>
<gene>
    <name evidence="11" type="ORF">BRAFLDRAFT_105604</name>
</gene>
<evidence type="ECO:0000256" key="7">
    <source>
        <dbReference type="ARBA" id="ARBA00023136"/>
    </source>
</evidence>
<proteinExistence type="predicted"/>
<dbReference type="Gene3D" id="3.80.10.10">
    <property type="entry name" value="Ribonuclease Inhibitor"/>
    <property type="match status" value="1"/>
</dbReference>
<dbReference type="STRING" id="7739.C3XYR2"/>
<dbReference type="GO" id="GO:0016020">
    <property type="term" value="C:membrane"/>
    <property type="evidence" value="ECO:0007669"/>
    <property type="project" value="UniProtKB-SubCell"/>
</dbReference>
<evidence type="ECO:0000256" key="6">
    <source>
        <dbReference type="ARBA" id="ARBA00022989"/>
    </source>
</evidence>
<feature type="compositionally biased region" description="Polar residues" evidence="8">
    <location>
        <begin position="854"/>
        <end position="899"/>
    </location>
</feature>
<evidence type="ECO:0000256" key="8">
    <source>
        <dbReference type="SAM" id="MobiDB-lite"/>
    </source>
</evidence>
<dbReference type="Pfam" id="PF13855">
    <property type="entry name" value="LRR_8"/>
    <property type="match status" value="1"/>
</dbReference>
<feature type="domain" description="Ig-like" evidence="10">
    <location>
        <begin position="264"/>
        <end position="367"/>
    </location>
</feature>
<organism>
    <name type="scientific">Branchiostoma floridae</name>
    <name type="common">Florida lancelet</name>
    <name type="synonym">Amphioxus</name>
    <dbReference type="NCBI Taxonomy" id="7739"/>
    <lineage>
        <taxon>Eukaryota</taxon>
        <taxon>Metazoa</taxon>
        <taxon>Chordata</taxon>
        <taxon>Cephalochordata</taxon>
        <taxon>Leptocardii</taxon>
        <taxon>Amphioxiformes</taxon>
        <taxon>Branchiostomatidae</taxon>
        <taxon>Branchiostoma</taxon>
    </lineage>
</organism>
<feature type="region of interest" description="Disordered" evidence="8">
    <location>
        <begin position="451"/>
        <end position="689"/>
    </location>
</feature>
<keyword evidence="5" id="KW-0677">Repeat</keyword>
<dbReference type="InterPro" id="IPR032675">
    <property type="entry name" value="LRR_dom_sf"/>
</dbReference>
<keyword evidence="2" id="KW-0433">Leucine-rich repeat</keyword>
<evidence type="ECO:0000256" key="4">
    <source>
        <dbReference type="ARBA" id="ARBA00022729"/>
    </source>
</evidence>
<feature type="signal peptide" evidence="9">
    <location>
        <begin position="1"/>
        <end position="24"/>
    </location>
</feature>
<keyword evidence="7" id="KW-0472">Membrane</keyword>
<evidence type="ECO:0000256" key="2">
    <source>
        <dbReference type="ARBA" id="ARBA00022614"/>
    </source>
</evidence>
<dbReference type="AlphaFoldDB" id="C3XYR2"/>
<feature type="region of interest" description="Disordered" evidence="8">
    <location>
        <begin position="705"/>
        <end position="934"/>
    </location>
</feature>
<feature type="compositionally biased region" description="Polar residues" evidence="8">
    <location>
        <begin position="662"/>
        <end position="677"/>
    </location>
</feature>
<feature type="compositionally biased region" description="Basic and acidic residues" evidence="8">
    <location>
        <begin position="735"/>
        <end position="750"/>
    </location>
</feature>
<dbReference type="InterPro" id="IPR003591">
    <property type="entry name" value="Leu-rich_rpt_typical-subtyp"/>
</dbReference>
<dbReference type="SMART" id="SM00369">
    <property type="entry name" value="LRR_TYP"/>
    <property type="match status" value="3"/>
</dbReference>
<feature type="compositionally biased region" description="Basic and acidic residues" evidence="8">
    <location>
        <begin position="917"/>
        <end position="934"/>
    </location>
</feature>
<evidence type="ECO:0000256" key="1">
    <source>
        <dbReference type="ARBA" id="ARBA00004479"/>
    </source>
</evidence>
<dbReference type="InterPro" id="IPR007110">
    <property type="entry name" value="Ig-like_dom"/>
</dbReference>
<dbReference type="InterPro" id="IPR036179">
    <property type="entry name" value="Ig-like_dom_sf"/>
</dbReference>
<feature type="chain" id="PRO_5002933184" description="Ig-like domain-containing protein" evidence="9">
    <location>
        <begin position="25"/>
        <end position="934"/>
    </location>
</feature>
<keyword evidence="3" id="KW-0812">Transmembrane</keyword>
<feature type="compositionally biased region" description="Basic and acidic residues" evidence="8">
    <location>
        <begin position="451"/>
        <end position="461"/>
    </location>
</feature>
<dbReference type="SUPFAM" id="SSF48726">
    <property type="entry name" value="Immunoglobulin"/>
    <property type="match status" value="1"/>
</dbReference>
<dbReference type="EMBL" id="GG666473">
    <property type="protein sequence ID" value="EEN66947.1"/>
    <property type="molecule type" value="Genomic_DNA"/>
</dbReference>
<keyword evidence="4 9" id="KW-0732">Signal</keyword>
<dbReference type="eggNOG" id="KOG4237">
    <property type="taxonomic scope" value="Eukaryota"/>
</dbReference>
<keyword evidence="6" id="KW-1133">Transmembrane helix</keyword>
<evidence type="ECO:0000259" key="10">
    <source>
        <dbReference type="PROSITE" id="PS50835"/>
    </source>
</evidence>
<dbReference type="SUPFAM" id="SSF52058">
    <property type="entry name" value="L domain-like"/>
    <property type="match status" value="1"/>
</dbReference>
<evidence type="ECO:0000256" key="5">
    <source>
        <dbReference type="ARBA" id="ARBA00022737"/>
    </source>
</evidence>
<dbReference type="InParanoid" id="C3XYR2"/>
<evidence type="ECO:0000256" key="3">
    <source>
        <dbReference type="ARBA" id="ARBA00022692"/>
    </source>
</evidence>
<sequence>MTTLGCENLITVLVLLVTWNRSSCTAVQSNLDCCDLNPFASILTCWKNCNFNNIPAPLALPTNLQYLLIRQQDIRKIKAGDFPRHEILESLYIWDSNVVELDRGAFASLPSLKLLNLRRNKIRQLKPETFKGLASLITLELEDNEIHQIDSKAFVGLFRLGFLTLNNNCLSGIPREIWSFDDIELLLSDNPITWITDVEELRRISTTVSLSLRSSHLQCDCKLREVKSWLLENNHLRWYIWCMVGDTRKQIKDVDWKDLRCASPNVSISLDNGTATGKISLTCRTDCREGLAFVWVTPSGDYKPPSYQYSNNYTHVSRSSCKGSPVTSWESRRMCYSVLNIPSVGNDAKGTYTCQVTADHTDNASASAVLLLSNDTENTTRVHMPELQTTATIVTLPAGDKAVDKEKKNRPKFELSAAQLILVGLGSFCGCSIIIGVIAACVSKCQVDGANEQRDAGDGHHGTSGRSSDSDGAENAQYENDDQFSDTVGAAGGHYENDGQFSDTVGAAGGHYENDDQFSDTEGATGGHYENDDQLSDTEGATGGHYENDDQFSDTEGATGGHYENDDQFSDTEGATGGHYENDDQLSDTEGATGGHYENDDQLSDTKGATGGHYENDDQLSDTDGATGGHYENDDQFSDAGVSKHLNKTAPGKPTSVKPENAPSSATAKRTRPSQNKRGLATTRAVSNNKMAMSVSHIVAIHAEAQASGQYDNDRKDGRRNLNDRNATATSAGRASDDREQTAGHYDNDKTANASNTTERADDDSDSDHDYMSLPGDRSAERETEHGELESKAEDKSPVSTFLGATEASEDEYVTPPDTENASGDHTYITLPDTENAGDDSDHAYITLPDTENAGDNSDHTNLTHPDTENAGDNSDHTNLTHPDTENAGDNSDHTNLTHPDTENAGDDSDHTYVTFPDKENAEERHMETEQKDK</sequence>
<protein>
    <recommendedName>
        <fullName evidence="10">Ig-like domain-containing protein</fullName>
    </recommendedName>
</protein>
<accession>C3XYR2</accession>